<evidence type="ECO:0000256" key="5">
    <source>
        <dbReference type="ARBA" id="ARBA00022692"/>
    </source>
</evidence>
<organism evidence="15 16">
    <name type="scientific">Nannocystis punicea</name>
    <dbReference type="NCBI Taxonomy" id="2995304"/>
    <lineage>
        <taxon>Bacteria</taxon>
        <taxon>Pseudomonadati</taxon>
        <taxon>Myxococcota</taxon>
        <taxon>Polyangia</taxon>
        <taxon>Nannocystales</taxon>
        <taxon>Nannocystaceae</taxon>
        <taxon>Nannocystis</taxon>
    </lineage>
</organism>
<evidence type="ECO:0000256" key="8">
    <source>
        <dbReference type="ARBA" id="ARBA00022833"/>
    </source>
</evidence>
<keyword evidence="6" id="KW-0479">Metal-binding</keyword>
<keyword evidence="9 13" id="KW-1133">Transmembrane helix</keyword>
<keyword evidence="7" id="KW-0378">Hydrolase</keyword>
<feature type="domain" description="Peptidase M48" evidence="14">
    <location>
        <begin position="161"/>
        <end position="372"/>
    </location>
</feature>
<dbReference type="Proteomes" id="UP001164459">
    <property type="component" value="Chromosome"/>
</dbReference>
<evidence type="ECO:0000256" key="1">
    <source>
        <dbReference type="ARBA" id="ARBA00001947"/>
    </source>
</evidence>
<keyword evidence="11 13" id="KW-0472">Membrane</keyword>
<dbReference type="CDD" id="cd07328">
    <property type="entry name" value="M48_Ste24p_like"/>
    <property type="match status" value="1"/>
</dbReference>
<feature type="transmembrane region" description="Helical" evidence="13">
    <location>
        <begin position="70"/>
        <end position="91"/>
    </location>
</feature>
<evidence type="ECO:0000256" key="9">
    <source>
        <dbReference type="ARBA" id="ARBA00022989"/>
    </source>
</evidence>
<accession>A0ABY7GXB7</accession>
<evidence type="ECO:0000256" key="12">
    <source>
        <dbReference type="SAM" id="MobiDB-lite"/>
    </source>
</evidence>
<feature type="transmembrane region" description="Helical" evidence="13">
    <location>
        <begin position="28"/>
        <end position="50"/>
    </location>
</feature>
<evidence type="ECO:0000256" key="3">
    <source>
        <dbReference type="ARBA" id="ARBA00022475"/>
    </source>
</evidence>
<dbReference type="InterPro" id="IPR001915">
    <property type="entry name" value="Peptidase_M48"/>
</dbReference>
<evidence type="ECO:0000256" key="11">
    <source>
        <dbReference type="ARBA" id="ARBA00023136"/>
    </source>
</evidence>
<keyword evidence="8" id="KW-0862">Zinc</keyword>
<evidence type="ECO:0000256" key="4">
    <source>
        <dbReference type="ARBA" id="ARBA00022670"/>
    </source>
</evidence>
<comment type="subcellular location">
    <subcellularLocation>
        <location evidence="2">Cell membrane</location>
        <topology evidence="2">Multi-pass membrane protein</topology>
    </subcellularLocation>
</comment>
<evidence type="ECO:0000259" key="14">
    <source>
        <dbReference type="Pfam" id="PF01435"/>
    </source>
</evidence>
<sequence length="1295" mass="142215">MTIEHYPPAPAVVPEGLTAPPPSYRRKVWLAVAGLLGFVAVYAALTGWFAHQAWKLFGVGMEGGPDAWMSFIGAVVAAFLAVFLGKAMFFVRSHADRGLIEITEADEPRLFAFLRRLAAETGAKAPYRVYLSPRVNAAVFYDLSPINLLIPSRKNLEIGLGLVNVLSLAEFKAVLAHELGHFAQRSMAVGRWVYISQQVVGHIVAKRDGFDRFLIGVSNIDIRVAWIGWGLRLIVWSIRSVLDSLFSVIVLAERALSREMELQADLVSVSVSGSDALVHALRKLPPADAAWDRALDVYAGELREGRQAPDLCALQDRVLAHTRRLLGDPHYGQAPPLPEGDRAAHRIFSSGLCQPPQMWSTHPPNHVREDNAKRRYVAAEFDAQPAWRLFGDPDAVRRKIADKVAELVGKPDKLEQVDTGPALAAIDRKYERLHLDSRYRGVYLGRSVTRGVQKPGELCPPLADAATDIQAQLESLYPESLSERVTTARAQAGEVAQLEAIRRGVATAPGGVLRYGGCEFRRRELDDVIKAAKRDHEATLAALHEHDRTSRQIHHAAAEQLGRSWPAYLEGLRALLHYAEHTEANVDDAAGHLSNTWQIVTADGKVSESEAARLMGSGHALQFLLNTVYEQRRSVTLPPAVAAKLEVESWQAALPETFKLPPPDRENLASFMEVVDGWFSAFSGALGALRMATLDELLSAEAHVARALRSDEDPGDAPAPARVPRNYEGFLFGQERERQHKLDWWDRFMLADGLGPGLARLAIAGAVVGMVLGFGATVGSPTVVIHNGLGREVVVEIGGQRIGVMAHGREEVQVEASAQLHVRAFTTDNKPIELFTAEASSAAVDYLYNVGGASPLVEWEAVYGYKQQPEPRHLGAPRWLATDADDILREPPESVRGKGGARREVITAIDDGSPLVVTGPLEQAERDRVTLFHARWEPADGPEAKWLLHATGLPGFPEVLRERRADDDRSVLLGRLEQDTADDAARAEVCERHAATAAAEPSNVDATYLAIRCVADEAQRDARFAELHARHPEHPWLTQAAAYTHIERDEFEQAIAMLEEASRALPAMAEDNAVVLARLRRRVAPDEDVELGPLLERSPILRFLVTTEKGEEPELAAYHTLNTGLIDPAFQQAKSEQRARVLRLAAASDGADPTLRDAVIKLGPDEGIDGATIWTAIAFAAAHELDASPWIERLRRDGGEKAEELLRFASRERLLADLPAAQAALRTLHPEQRGHAAVMGIITLRAEAPAEWRLDARKLLFATERPFFAERVEPPAPAPVAEPEPPKRGRTRKPK</sequence>
<keyword evidence="16" id="KW-1185">Reference proteome</keyword>
<keyword evidence="3" id="KW-1003">Cell membrane</keyword>
<dbReference type="RefSeq" id="WP_269033882.1">
    <property type="nucleotide sequence ID" value="NZ_CP114040.1"/>
</dbReference>
<name>A0ABY7GXB7_9BACT</name>
<reference evidence="15" key="1">
    <citation type="submission" date="2022-11" db="EMBL/GenBank/DDBJ databases">
        <title>Minimal conservation of predation-associated metabolite biosynthetic gene clusters underscores biosynthetic potential of Myxococcota including descriptions for ten novel species: Archangium lansinium sp. nov., Myxococcus landrumus sp. nov., Nannocystis bai.</title>
        <authorList>
            <person name="Ahearne A."/>
            <person name="Stevens C."/>
            <person name="Dowd S."/>
        </authorList>
    </citation>
    <scope>NUCLEOTIDE SEQUENCE</scope>
    <source>
        <strain evidence="15">Fl3</strain>
    </source>
</reference>
<proteinExistence type="predicted"/>
<evidence type="ECO:0000256" key="6">
    <source>
        <dbReference type="ARBA" id="ARBA00022723"/>
    </source>
</evidence>
<comment type="cofactor">
    <cofactor evidence="1">
        <name>Zn(2+)</name>
        <dbReference type="ChEBI" id="CHEBI:29105"/>
    </cofactor>
</comment>
<dbReference type="InterPro" id="IPR050083">
    <property type="entry name" value="HtpX_protease"/>
</dbReference>
<dbReference type="Pfam" id="PF01435">
    <property type="entry name" value="Peptidase_M48"/>
    <property type="match status" value="1"/>
</dbReference>
<protein>
    <submittedName>
        <fullName evidence="15">M48 family metallopeptidase</fullName>
    </submittedName>
</protein>
<gene>
    <name evidence="15" type="ORF">O0S08_35505</name>
</gene>
<feature type="compositionally biased region" description="Pro residues" evidence="12">
    <location>
        <begin position="1274"/>
        <end position="1283"/>
    </location>
</feature>
<dbReference type="PANTHER" id="PTHR43221:SF1">
    <property type="entry name" value="PROTEASE HTPX"/>
    <property type="match status" value="1"/>
</dbReference>
<dbReference type="Gene3D" id="3.30.2010.10">
    <property type="entry name" value="Metalloproteases ('zincins'), catalytic domain"/>
    <property type="match status" value="1"/>
</dbReference>
<evidence type="ECO:0000256" key="10">
    <source>
        <dbReference type="ARBA" id="ARBA00023049"/>
    </source>
</evidence>
<keyword evidence="10" id="KW-0482">Metalloprotease</keyword>
<dbReference type="PANTHER" id="PTHR43221">
    <property type="entry name" value="PROTEASE HTPX"/>
    <property type="match status" value="1"/>
</dbReference>
<evidence type="ECO:0000256" key="7">
    <source>
        <dbReference type="ARBA" id="ARBA00022801"/>
    </source>
</evidence>
<evidence type="ECO:0000256" key="13">
    <source>
        <dbReference type="SAM" id="Phobius"/>
    </source>
</evidence>
<keyword evidence="5 13" id="KW-0812">Transmembrane</keyword>
<dbReference type="EMBL" id="CP114040">
    <property type="protein sequence ID" value="WAS91520.1"/>
    <property type="molecule type" value="Genomic_DNA"/>
</dbReference>
<evidence type="ECO:0000313" key="16">
    <source>
        <dbReference type="Proteomes" id="UP001164459"/>
    </source>
</evidence>
<feature type="region of interest" description="Disordered" evidence="12">
    <location>
        <begin position="1271"/>
        <end position="1295"/>
    </location>
</feature>
<evidence type="ECO:0000256" key="2">
    <source>
        <dbReference type="ARBA" id="ARBA00004651"/>
    </source>
</evidence>
<keyword evidence="4" id="KW-0645">Protease</keyword>
<evidence type="ECO:0000313" key="15">
    <source>
        <dbReference type="EMBL" id="WAS91520.1"/>
    </source>
</evidence>